<dbReference type="RefSeq" id="WP_013274422.1">
    <property type="nucleotide sequence ID" value="NC_014376.1"/>
</dbReference>
<dbReference type="PaxDb" id="610130-Closa_3854"/>
<gene>
    <name evidence="1" type="ordered locus">Closa_3854</name>
</gene>
<accession>D9R0D6</accession>
<reference evidence="1" key="1">
    <citation type="submission" date="2010-07" db="EMBL/GenBank/DDBJ databases">
        <title>Complete sequence of Clostridium saccharolyticum WM1.</title>
        <authorList>
            <consortium name="US DOE Joint Genome Institute"/>
            <person name="Lucas S."/>
            <person name="Copeland A."/>
            <person name="Lapidus A."/>
            <person name="Cheng J.-F."/>
            <person name="Bruce D."/>
            <person name="Goodwin L."/>
            <person name="Pitluck S."/>
            <person name="Chertkov O."/>
            <person name="Detter J.C."/>
            <person name="Han C."/>
            <person name="Tapia R."/>
            <person name="Land M."/>
            <person name="Hauser L."/>
            <person name="Chang Y.-J."/>
            <person name="Jeffries C."/>
            <person name="Kyrpides N."/>
            <person name="Ivanova N."/>
            <person name="Mikhailova N."/>
            <person name="Mouttaki H."/>
            <person name="Lin L."/>
            <person name="Zhou J."/>
            <person name="Hemme C.L."/>
            <person name="Woyke T."/>
        </authorList>
    </citation>
    <scope>NUCLEOTIDE SEQUENCE [LARGE SCALE GENOMIC DNA]</scope>
    <source>
        <strain evidence="1">WM1</strain>
    </source>
</reference>
<name>D9R0D6_LACSW</name>
<dbReference type="HOGENOM" id="CLU_3097597_0_0_9"/>
<dbReference type="STRING" id="610130.Closa_3854"/>
<evidence type="ECO:0000313" key="2">
    <source>
        <dbReference type="Proteomes" id="UP000001662"/>
    </source>
</evidence>
<protein>
    <submittedName>
        <fullName evidence="1">Uncharacterized protein</fullName>
    </submittedName>
</protein>
<organism evidence="1 2">
    <name type="scientific">Lacrimispora saccharolytica (strain ATCC 35040 / DSM 2544 / NRCC 2533 / WM1)</name>
    <name type="common">Clostridium saccharolyticum</name>
    <dbReference type="NCBI Taxonomy" id="610130"/>
    <lineage>
        <taxon>Bacteria</taxon>
        <taxon>Bacillati</taxon>
        <taxon>Bacillota</taxon>
        <taxon>Clostridia</taxon>
        <taxon>Lachnospirales</taxon>
        <taxon>Lachnospiraceae</taxon>
        <taxon>Lacrimispora</taxon>
    </lineage>
</organism>
<dbReference type="OrthoDB" id="2918866at2"/>
<keyword evidence="2" id="KW-1185">Reference proteome</keyword>
<dbReference type="Proteomes" id="UP000001662">
    <property type="component" value="Chromosome"/>
</dbReference>
<dbReference type="EMBL" id="CP002109">
    <property type="protein sequence ID" value="ADL06369.1"/>
    <property type="molecule type" value="Genomic_DNA"/>
</dbReference>
<proteinExistence type="predicted"/>
<dbReference type="AlphaFoldDB" id="D9R0D6"/>
<dbReference type="KEGG" id="csh:Closa_3854"/>
<sequence length="51" mass="5970">MENIRMGPCEDGKIVEKHNNIPGFEEHVVPIYCRYELNTSYGVRCRNLSEK</sequence>
<evidence type="ECO:0000313" key="1">
    <source>
        <dbReference type="EMBL" id="ADL06369.1"/>
    </source>
</evidence>